<name>A0A2Z2NU14_9GAMM</name>
<dbReference type="InterPro" id="IPR045851">
    <property type="entry name" value="AMP-bd_C_sf"/>
</dbReference>
<feature type="domain" description="AMP-binding enzyme C-terminal" evidence="2">
    <location>
        <begin position="446"/>
        <end position="521"/>
    </location>
</feature>
<dbReference type="InterPro" id="IPR020845">
    <property type="entry name" value="AMP-binding_CS"/>
</dbReference>
<feature type="domain" description="AMP-dependent synthetase/ligase" evidence="1">
    <location>
        <begin position="32"/>
        <end position="391"/>
    </location>
</feature>
<dbReference type="Proteomes" id="UP000250079">
    <property type="component" value="Chromosome"/>
</dbReference>
<dbReference type="Pfam" id="PF13193">
    <property type="entry name" value="AMP-binding_C"/>
    <property type="match status" value="1"/>
</dbReference>
<dbReference type="EMBL" id="CP018632">
    <property type="protein sequence ID" value="ASJ74799.1"/>
    <property type="molecule type" value="Genomic_DNA"/>
</dbReference>
<dbReference type="KEGG" id="gai:IMCC3135_23650"/>
<keyword evidence="3" id="KW-0436">Ligase</keyword>
<accession>A0A2Z2NU14</accession>
<dbReference type="SUPFAM" id="SSF56801">
    <property type="entry name" value="Acetyl-CoA synthetase-like"/>
    <property type="match status" value="1"/>
</dbReference>
<dbReference type="AlphaFoldDB" id="A0A2Z2NU14"/>
<reference evidence="3 4" key="1">
    <citation type="submission" date="2016-12" db="EMBL/GenBank/DDBJ databases">
        <authorList>
            <person name="Song W.-J."/>
            <person name="Kurnit D.M."/>
        </authorList>
    </citation>
    <scope>NUCLEOTIDE SEQUENCE [LARGE SCALE GENOMIC DNA]</scope>
    <source>
        <strain evidence="3 4">IMCC3135</strain>
    </source>
</reference>
<protein>
    <submittedName>
        <fullName evidence="3">Long-chain-fatty-acid--CoA ligase</fullName>
        <ecNumber evidence="3">6.2.1.3</ecNumber>
    </submittedName>
</protein>
<sequence>MHLNPATSSDSVLSADETIAAVRNITSAWRATLTRMPGKTALICGENSLNHLELAKQVMVLARALNTAGVKPGDRVVVFLENSIEFAASMLAILELQAVFVPISPQTRSDKLVFILEDTQASALVSQVSLTRVWSVAAEQPGLQQTLMMLLADQLLVEPSVVTEEGDSDDAFAPFSAVCADDDLAAIIYTSGTTGYSKGVMLSHGNIYASRHNVQSYLELRSDDVIGLALPLAFSYGLYHLIMGLWLGATIVIERNVVFPVVMLKSWEQHRVTVFPGVPTLFASLLTQDLSAYELQSLRLITNAGSALSEKTATRVRQAFPQTRLFLMYGLTECKRASYLSPTDLDARANSVGKGLPAQRHWLIDNEGREVVQGQTGQLVVAGPHVMKGYWRRPAETAQVLRPAPDGTPALYTGDLFYSDADGYLYFIARSDDIIKSRGEKVSPLEVERAICELPEVLDAVVTGVADDILGMAVRAYIKLSPGALLVERAVIRHCLARLDSVMVPKSVIFVEEFPMADSGKIRRASLK</sequence>
<evidence type="ECO:0000313" key="4">
    <source>
        <dbReference type="Proteomes" id="UP000250079"/>
    </source>
</evidence>
<dbReference type="InterPro" id="IPR025110">
    <property type="entry name" value="AMP-bd_C"/>
</dbReference>
<dbReference type="InterPro" id="IPR050237">
    <property type="entry name" value="ATP-dep_AMP-bd_enzyme"/>
</dbReference>
<organism evidence="3 4">
    <name type="scientific">Granulosicoccus antarcticus IMCC3135</name>
    <dbReference type="NCBI Taxonomy" id="1192854"/>
    <lineage>
        <taxon>Bacteria</taxon>
        <taxon>Pseudomonadati</taxon>
        <taxon>Pseudomonadota</taxon>
        <taxon>Gammaproteobacteria</taxon>
        <taxon>Chromatiales</taxon>
        <taxon>Granulosicoccaceae</taxon>
        <taxon>Granulosicoccus</taxon>
    </lineage>
</organism>
<dbReference type="Gene3D" id="3.30.300.30">
    <property type="match status" value="1"/>
</dbReference>
<dbReference type="RefSeq" id="WP_169727515.1">
    <property type="nucleotide sequence ID" value="NZ_CP018632.1"/>
</dbReference>
<dbReference type="PANTHER" id="PTHR43767:SF10">
    <property type="entry name" value="SURFACTIN SYNTHASE SUBUNIT 1"/>
    <property type="match status" value="1"/>
</dbReference>
<dbReference type="PANTHER" id="PTHR43767">
    <property type="entry name" value="LONG-CHAIN-FATTY-ACID--COA LIGASE"/>
    <property type="match status" value="1"/>
</dbReference>
<dbReference type="InterPro" id="IPR000873">
    <property type="entry name" value="AMP-dep_synth/lig_dom"/>
</dbReference>
<dbReference type="Pfam" id="PF00501">
    <property type="entry name" value="AMP-binding"/>
    <property type="match status" value="1"/>
</dbReference>
<dbReference type="EC" id="6.2.1.3" evidence="3"/>
<dbReference type="GO" id="GO:0004467">
    <property type="term" value="F:long-chain fatty acid-CoA ligase activity"/>
    <property type="evidence" value="ECO:0007669"/>
    <property type="project" value="UniProtKB-EC"/>
</dbReference>
<evidence type="ECO:0000259" key="2">
    <source>
        <dbReference type="Pfam" id="PF13193"/>
    </source>
</evidence>
<dbReference type="PROSITE" id="PS00455">
    <property type="entry name" value="AMP_BINDING"/>
    <property type="match status" value="1"/>
</dbReference>
<gene>
    <name evidence="3" type="primary">lcfB_6</name>
    <name evidence="3" type="ORF">IMCC3135_23650</name>
</gene>
<dbReference type="InterPro" id="IPR042099">
    <property type="entry name" value="ANL_N_sf"/>
</dbReference>
<dbReference type="Gene3D" id="3.40.50.12780">
    <property type="entry name" value="N-terminal domain of ligase-like"/>
    <property type="match status" value="1"/>
</dbReference>
<keyword evidence="4" id="KW-1185">Reference proteome</keyword>
<evidence type="ECO:0000259" key="1">
    <source>
        <dbReference type="Pfam" id="PF00501"/>
    </source>
</evidence>
<proteinExistence type="predicted"/>
<evidence type="ECO:0000313" key="3">
    <source>
        <dbReference type="EMBL" id="ASJ74799.1"/>
    </source>
</evidence>